<evidence type="ECO:0000313" key="1">
    <source>
        <dbReference type="EMBL" id="MCC2177698.1"/>
    </source>
</evidence>
<gene>
    <name evidence="1" type="ORF">LKD22_11280</name>
</gene>
<name>A0AAW4W693_9FIRM</name>
<dbReference type="AlphaFoldDB" id="A0AAW4W693"/>
<organism evidence="1 2">
    <name type="scientific">Agathobaculum butyriciproducens</name>
    <dbReference type="NCBI Taxonomy" id="1628085"/>
    <lineage>
        <taxon>Bacteria</taxon>
        <taxon>Bacillati</taxon>
        <taxon>Bacillota</taxon>
        <taxon>Clostridia</taxon>
        <taxon>Eubacteriales</taxon>
        <taxon>Butyricicoccaceae</taxon>
        <taxon>Agathobaculum</taxon>
    </lineage>
</organism>
<accession>A0AAW4W693</accession>
<protein>
    <submittedName>
        <fullName evidence="1">Uncharacterized protein</fullName>
    </submittedName>
</protein>
<sequence length="54" mass="6068">MDTTPAAGQNWYDKGIRVSELRYITVEAALAGRATITLNCDSPVTRQKVTRHYK</sequence>
<evidence type="ECO:0000313" key="2">
    <source>
        <dbReference type="Proteomes" id="UP001298753"/>
    </source>
</evidence>
<comment type="caution">
    <text evidence="1">The sequence shown here is derived from an EMBL/GenBank/DDBJ whole genome shotgun (WGS) entry which is preliminary data.</text>
</comment>
<dbReference type="EMBL" id="JAJEPX010000047">
    <property type="protein sequence ID" value="MCC2177698.1"/>
    <property type="molecule type" value="Genomic_DNA"/>
</dbReference>
<dbReference type="Proteomes" id="UP001298753">
    <property type="component" value="Unassembled WGS sequence"/>
</dbReference>
<proteinExistence type="predicted"/>
<keyword evidence="2" id="KW-1185">Reference proteome</keyword>
<reference evidence="1 2" key="1">
    <citation type="submission" date="2021-10" db="EMBL/GenBank/DDBJ databases">
        <title>Anaerobic single-cell dispensing facilitates the cultivation of human gut bacteria.</title>
        <authorList>
            <person name="Afrizal A."/>
        </authorList>
    </citation>
    <scope>NUCLEOTIDE SEQUENCE [LARGE SCALE GENOMIC DNA]</scope>
    <source>
        <strain evidence="1 2">CLA-AA-H270</strain>
    </source>
</reference>